<dbReference type="STRING" id="994479.GCA_000194155_07953"/>
<protein>
    <submittedName>
        <fullName evidence="3">Amidohydrolase</fullName>
    </submittedName>
</protein>
<name>A0A2N3XQC9_SACSN</name>
<feature type="domain" description="CN hydrolase" evidence="2">
    <location>
        <begin position="18"/>
        <end position="256"/>
    </location>
</feature>
<evidence type="ECO:0000256" key="1">
    <source>
        <dbReference type="ARBA" id="ARBA00010613"/>
    </source>
</evidence>
<dbReference type="PANTHER" id="PTHR23088">
    <property type="entry name" value="NITRILASE-RELATED"/>
    <property type="match status" value="1"/>
</dbReference>
<organism evidence="3 4">
    <name type="scientific">Saccharopolyspora spinosa</name>
    <dbReference type="NCBI Taxonomy" id="60894"/>
    <lineage>
        <taxon>Bacteria</taxon>
        <taxon>Bacillati</taxon>
        <taxon>Actinomycetota</taxon>
        <taxon>Actinomycetes</taxon>
        <taxon>Pseudonocardiales</taxon>
        <taxon>Pseudonocardiaceae</taxon>
        <taxon>Saccharopolyspora</taxon>
    </lineage>
</organism>
<dbReference type="InterPro" id="IPR001110">
    <property type="entry name" value="UPF0012_CS"/>
</dbReference>
<comment type="similarity">
    <text evidence="1">Belongs to the carbon-nitrogen hydrolase superfamily. NIT1/NIT2 family.</text>
</comment>
<evidence type="ECO:0000313" key="3">
    <source>
        <dbReference type="EMBL" id="PKW12800.1"/>
    </source>
</evidence>
<reference evidence="3" key="1">
    <citation type="submission" date="2017-12" db="EMBL/GenBank/DDBJ databases">
        <title>Sequencing the genomes of 1000 Actinobacteria strains.</title>
        <authorList>
            <person name="Klenk H.-P."/>
        </authorList>
    </citation>
    <scope>NUCLEOTIDE SEQUENCE [LARGE SCALE GENOMIC DNA]</scope>
    <source>
        <strain evidence="3">DSM 44228</strain>
    </source>
</reference>
<dbReference type="EMBL" id="PJNB01000001">
    <property type="protein sequence ID" value="PKW12800.1"/>
    <property type="molecule type" value="Genomic_DNA"/>
</dbReference>
<evidence type="ECO:0000259" key="2">
    <source>
        <dbReference type="PROSITE" id="PS50263"/>
    </source>
</evidence>
<evidence type="ECO:0000313" key="4">
    <source>
        <dbReference type="Proteomes" id="UP000233786"/>
    </source>
</evidence>
<comment type="caution">
    <text evidence="3">The sequence shown here is derived from an EMBL/GenBank/DDBJ whole genome shotgun (WGS) entry which is preliminary data.</text>
</comment>
<sequence length="293" mass="31154">MASLPPFAWTLVEGGPEMRVSLVQLSVSDTESVDERRARVAGLVRRRVGDDVVVLPELWTTGAWAYVDWQAGAEPVDGPTVQVMAAAARSAAVWLHAGTLVERDGNGALYNTALVFDRTGALRATYRKIHRYGFDTGEAVLMAAGRDVVTIPTEFGDLGLATCYDLRFPELFRALVDAGTEILVVPAAWPARRREQWRILVRARAVEEQAVVLACCAAGSHSGVDQAGGSLVVDPWGTVLAEAGADEEVLTADVDVGSVAAIRAELPVLRDRVLAVPAPPAGHGGEPRGSGRL</sequence>
<dbReference type="PROSITE" id="PS01227">
    <property type="entry name" value="UPF0012"/>
    <property type="match status" value="1"/>
</dbReference>
<accession>A0A2N3XQC9</accession>
<keyword evidence="4" id="KW-1185">Reference proteome</keyword>
<proteinExistence type="inferred from homology"/>
<dbReference type="AlphaFoldDB" id="A0A2N3XQC9"/>
<dbReference type="PANTHER" id="PTHR23088:SF27">
    <property type="entry name" value="DEAMINATED GLUTATHIONE AMIDASE"/>
    <property type="match status" value="1"/>
</dbReference>
<dbReference type="SUPFAM" id="SSF56317">
    <property type="entry name" value="Carbon-nitrogen hydrolase"/>
    <property type="match status" value="1"/>
</dbReference>
<dbReference type="Gene3D" id="3.60.110.10">
    <property type="entry name" value="Carbon-nitrogen hydrolase"/>
    <property type="match status" value="1"/>
</dbReference>
<dbReference type="Pfam" id="PF00795">
    <property type="entry name" value="CN_hydrolase"/>
    <property type="match status" value="1"/>
</dbReference>
<dbReference type="PROSITE" id="PS50263">
    <property type="entry name" value="CN_HYDROLASE"/>
    <property type="match status" value="1"/>
</dbReference>
<dbReference type="Proteomes" id="UP000233786">
    <property type="component" value="Unassembled WGS sequence"/>
</dbReference>
<dbReference type="CDD" id="cd07583">
    <property type="entry name" value="nitrilase_5"/>
    <property type="match status" value="1"/>
</dbReference>
<dbReference type="InterPro" id="IPR003010">
    <property type="entry name" value="C-N_Hydrolase"/>
</dbReference>
<dbReference type="InterPro" id="IPR036526">
    <property type="entry name" value="C-N_Hydrolase_sf"/>
</dbReference>
<dbReference type="GO" id="GO:0016787">
    <property type="term" value="F:hydrolase activity"/>
    <property type="evidence" value="ECO:0007669"/>
    <property type="project" value="UniProtKB-KW"/>
</dbReference>
<gene>
    <name evidence="3" type="ORF">A8926_0290</name>
</gene>